<keyword evidence="3" id="KW-1185">Reference proteome</keyword>
<dbReference type="Proteomes" id="UP001224775">
    <property type="component" value="Unassembled WGS sequence"/>
</dbReference>
<reference evidence="2" key="1">
    <citation type="submission" date="2023-06" db="EMBL/GenBank/DDBJ databases">
        <title>Survivors Of The Sea: Transcriptome response of Skeletonema marinoi to long-term dormancy.</title>
        <authorList>
            <person name="Pinder M.I.M."/>
            <person name="Kourtchenko O."/>
            <person name="Robertson E.K."/>
            <person name="Larsson T."/>
            <person name="Maumus F."/>
            <person name="Osuna-Cruz C.M."/>
            <person name="Vancaester E."/>
            <person name="Stenow R."/>
            <person name="Vandepoele K."/>
            <person name="Ploug H."/>
            <person name="Bruchert V."/>
            <person name="Godhe A."/>
            <person name="Topel M."/>
        </authorList>
    </citation>
    <scope>NUCLEOTIDE SEQUENCE</scope>
    <source>
        <strain evidence="2">R05AC</strain>
    </source>
</reference>
<evidence type="ECO:0000313" key="3">
    <source>
        <dbReference type="Proteomes" id="UP001224775"/>
    </source>
</evidence>
<sequence>MSKKRDSSALSNQKAFAFAADTRDETSASMDSDERNTQSDRKRKPSSTYMELPPKKDAHLMGVLIKSSKVEHGATWTKKKCSSEGCSNFAKNGGVCLKHGAQKRLCRMEGCMNGVKNGGVCFMHGAHKRLCRMEGCMNGVIKGGVCIRHGAYRL</sequence>
<comment type="caution">
    <text evidence="2">The sequence shown here is derived from an EMBL/GenBank/DDBJ whole genome shotgun (WGS) entry which is preliminary data.</text>
</comment>
<feature type="compositionally biased region" description="Basic and acidic residues" evidence="1">
    <location>
        <begin position="21"/>
        <end position="40"/>
    </location>
</feature>
<evidence type="ECO:0000313" key="2">
    <source>
        <dbReference type="EMBL" id="KAK1744079.1"/>
    </source>
</evidence>
<organism evidence="2 3">
    <name type="scientific">Skeletonema marinoi</name>
    <dbReference type="NCBI Taxonomy" id="267567"/>
    <lineage>
        <taxon>Eukaryota</taxon>
        <taxon>Sar</taxon>
        <taxon>Stramenopiles</taxon>
        <taxon>Ochrophyta</taxon>
        <taxon>Bacillariophyta</taxon>
        <taxon>Coscinodiscophyceae</taxon>
        <taxon>Thalassiosirophycidae</taxon>
        <taxon>Thalassiosirales</taxon>
        <taxon>Skeletonemataceae</taxon>
        <taxon>Skeletonema</taxon>
        <taxon>Skeletonema marinoi-dohrnii complex</taxon>
    </lineage>
</organism>
<gene>
    <name evidence="2" type="ORF">QTG54_005676</name>
</gene>
<dbReference type="EMBL" id="JATAAI010000008">
    <property type="protein sequence ID" value="KAK1744079.1"/>
    <property type="molecule type" value="Genomic_DNA"/>
</dbReference>
<dbReference type="PANTHER" id="PTHR31827:SF1">
    <property type="entry name" value="EMB|CAB89363.1"/>
    <property type="match status" value="1"/>
</dbReference>
<feature type="region of interest" description="Disordered" evidence="1">
    <location>
        <begin position="1"/>
        <end position="53"/>
    </location>
</feature>
<evidence type="ECO:0008006" key="4">
    <source>
        <dbReference type="Google" id="ProtNLM"/>
    </source>
</evidence>
<dbReference type="PANTHER" id="PTHR31827">
    <property type="entry name" value="EMB|CAB89363.1"/>
    <property type="match status" value="1"/>
</dbReference>
<proteinExistence type="predicted"/>
<dbReference type="AlphaFoldDB" id="A0AAD8YEG4"/>
<name>A0AAD8YEG4_9STRA</name>
<evidence type="ECO:0000256" key="1">
    <source>
        <dbReference type="SAM" id="MobiDB-lite"/>
    </source>
</evidence>
<protein>
    <recommendedName>
        <fullName evidence="4">WRKY transcription factor 19</fullName>
    </recommendedName>
</protein>
<accession>A0AAD8YEG4</accession>